<proteinExistence type="predicted"/>
<evidence type="ECO:0000313" key="2">
    <source>
        <dbReference type="Proteomes" id="UP001515480"/>
    </source>
</evidence>
<dbReference type="InterPro" id="IPR011051">
    <property type="entry name" value="RmlC_Cupin_sf"/>
</dbReference>
<organism evidence="1 2">
    <name type="scientific">Prymnesium parvum</name>
    <name type="common">Toxic golden alga</name>
    <dbReference type="NCBI Taxonomy" id="97485"/>
    <lineage>
        <taxon>Eukaryota</taxon>
        <taxon>Haptista</taxon>
        <taxon>Haptophyta</taxon>
        <taxon>Prymnesiophyceae</taxon>
        <taxon>Prymnesiales</taxon>
        <taxon>Prymnesiaceae</taxon>
        <taxon>Prymnesium</taxon>
    </lineage>
</organism>
<dbReference type="InterPro" id="IPR014710">
    <property type="entry name" value="RmlC-like_jellyroll"/>
</dbReference>
<protein>
    <recommendedName>
        <fullName evidence="3">Cupin type-1 domain-containing protein</fullName>
    </recommendedName>
</protein>
<dbReference type="EMBL" id="JBGBPQ010000003">
    <property type="protein sequence ID" value="KAL1527363.1"/>
    <property type="molecule type" value="Genomic_DNA"/>
</dbReference>
<dbReference type="Gene3D" id="2.60.120.10">
    <property type="entry name" value="Jelly Rolls"/>
    <property type="match status" value="1"/>
</dbReference>
<gene>
    <name evidence="1" type="ORF">AB1Y20_016033</name>
</gene>
<evidence type="ECO:0008006" key="3">
    <source>
        <dbReference type="Google" id="ProtNLM"/>
    </source>
</evidence>
<name>A0AB34K2E6_PRYPA</name>
<reference evidence="1 2" key="1">
    <citation type="journal article" date="2024" name="Science">
        <title>Giant polyketide synthase enzymes in the biosynthesis of giant marine polyether toxins.</title>
        <authorList>
            <person name="Fallon T.R."/>
            <person name="Shende V.V."/>
            <person name="Wierzbicki I.H."/>
            <person name="Pendleton A.L."/>
            <person name="Watervoot N.F."/>
            <person name="Auber R.P."/>
            <person name="Gonzalez D.J."/>
            <person name="Wisecaver J.H."/>
            <person name="Moore B.S."/>
        </authorList>
    </citation>
    <scope>NUCLEOTIDE SEQUENCE [LARGE SCALE GENOMIC DNA]</scope>
    <source>
        <strain evidence="1 2">12B1</strain>
    </source>
</reference>
<keyword evidence="2" id="KW-1185">Reference proteome</keyword>
<comment type="caution">
    <text evidence="1">The sequence shown here is derived from an EMBL/GenBank/DDBJ whole genome shotgun (WGS) entry which is preliminary data.</text>
</comment>
<sequence>MLATPSSSSSSVKEIAKAALFLTAGALVGALVVASVKGSALTVATPFPTASLDLLGNGPGGGAPFAINEIVGTYDKDVMIKTVQDFRAKFDDVEPGKVYGTAPYGKNCAVSGEHLMKGCKIEPGLSMKVRTPESKDMMLNTVFFSLKPGYSFGVHAHPFSGVACVSGGAFRLFFEDPFGAGQLESGQEGVLRQGGNCYTFPANVKMWLINEGDTEVTTHDQMLVPMEWGSQYFTLIEPDALPFWHSLGLP</sequence>
<dbReference type="AlphaFoldDB" id="A0AB34K2E6"/>
<evidence type="ECO:0000313" key="1">
    <source>
        <dbReference type="EMBL" id="KAL1527363.1"/>
    </source>
</evidence>
<accession>A0AB34K2E6</accession>
<dbReference type="Proteomes" id="UP001515480">
    <property type="component" value="Unassembled WGS sequence"/>
</dbReference>
<dbReference type="SUPFAM" id="SSF51182">
    <property type="entry name" value="RmlC-like cupins"/>
    <property type="match status" value="1"/>
</dbReference>